<dbReference type="EMBL" id="CP133218">
    <property type="protein sequence ID" value="WML89909.1"/>
    <property type="molecule type" value="Genomic_DNA"/>
</dbReference>
<evidence type="ECO:0000259" key="1">
    <source>
        <dbReference type="Pfam" id="PF03235"/>
    </source>
</evidence>
<dbReference type="InterPro" id="IPR004919">
    <property type="entry name" value="GmrSD_N"/>
</dbReference>
<evidence type="ECO:0000313" key="4">
    <source>
        <dbReference type="Proteomes" id="UP001236657"/>
    </source>
</evidence>
<reference evidence="3 4" key="1">
    <citation type="submission" date="2023-08" db="EMBL/GenBank/DDBJ databases">
        <title>New molecular markers tilS and rpoB for phylogenetic and monitoring studies of the genus Thiothrix biodiversity.</title>
        <authorList>
            <person name="Ravin N.V."/>
            <person name="Smolyakov D."/>
            <person name="Markov N.D."/>
            <person name="Beletsky A.V."/>
            <person name="Mardanov A.V."/>
            <person name="Rudenko T.S."/>
            <person name="Grabovich M.Y."/>
        </authorList>
    </citation>
    <scope>NUCLEOTIDE SEQUENCE [LARGE SCALE GENOMIC DNA]</scope>
    <source>
        <strain evidence="3 4">MK1</strain>
    </source>
</reference>
<keyword evidence="4" id="KW-1185">Reference proteome</keyword>
<dbReference type="PANTHER" id="PTHR35149:SF1">
    <property type="entry name" value="DUF5655 DOMAIN-CONTAINING PROTEIN"/>
    <property type="match status" value="1"/>
</dbReference>
<feature type="domain" description="GmrSD restriction endonucleases C-terminal" evidence="2">
    <location>
        <begin position="438"/>
        <end position="581"/>
    </location>
</feature>
<sequence length="614" mass="72531">MEKVKLSSLLEDKIFRIPDYQRGYSWDDENWLDFVQDIDALIEEDINSHYTGTIVIYKSKDNPVENYGNKKLELVDVVDGQQRLTTCSLYLSVILKELIIQGEVEFSSEISSYLYNGVKSKLRLNNDSSDFYYDLISRGTPNTTPNNIHQQRLHNACVFFRNHIHKKDNSSQESLKEYLGNLFDAIIRKLNFSFYTIDVESEIGMTFELMNSRGKKLSTLELLKNYLMHWVYRNVSNENEREDLTKTINKAWKEVYVNLSNCNGNEDQCLRISWILYQNHTPKNWKGYDGFKENDVIPLRDFSKKSKNNTKEYIYRFVNGLAIVSKHYAEAIKPSSKNSIDEYTWLTKIRRIGNMANFLPLIIAAKIKLNDGKTSSYDYINLLKALENSAYRVFLWESKRSNTGLSAFYKWGFEIFAESHSIVNVTEWIYGHTNWYSNENSFRNRIREISNWYSCRRLLKYSLYEYELFLLENEGKNTFPDLRWEDLSDATIEHILPQNPDEHSLWHKTWDKKDAAYYLHDISNLVLTRNNSNYLNFDFERKKGHAGQGYCYANSDIRQERKLAGFSTWDIESCKKRRQLLEDWVISRWGVEKHYILPAEINEEEDDDLGIEDI</sequence>
<gene>
    <name evidence="3" type="ORF">RCF98_13135</name>
</gene>
<dbReference type="InterPro" id="IPR011089">
    <property type="entry name" value="GmrSD_C"/>
</dbReference>
<dbReference type="Pfam" id="PF03235">
    <property type="entry name" value="GmrSD_N"/>
    <property type="match status" value="1"/>
</dbReference>
<organism evidence="3 4">
    <name type="scientific">Thiothrix lacustris</name>
    <dbReference type="NCBI Taxonomy" id="525917"/>
    <lineage>
        <taxon>Bacteria</taxon>
        <taxon>Pseudomonadati</taxon>
        <taxon>Pseudomonadota</taxon>
        <taxon>Gammaproteobacteria</taxon>
        <taxon>Thiotrichales</taxon>
        <taxon>Thiotrichaceae</taxon>
        <taxon>Thiothrix</taxon>
    </lineage>
</organism>
<dbReference type="Proteomes" id="UP001236657">
    <property type="component" value="Chromosome"/>
</dbReference>
<keyword evidence="3" id="KW-0540">Nuclease</keyword>
<keyword evidence="3" id="KW-0255">Endonuclease</keyword>
<dbReference type="PANTHER" id="PTHR35149">
    <property type="entry name" value="SLL5132 PROTEIN"/>
    <property type="match status" value="1"/>
</dbReference>
<feature type="domain" description="GmrSD restriction endonucleases N-terminal" evidence="1">
    <location>
        <begin position="7"/>
        <end position="228"/>
    </location>
</feature>
<keyword evidence="3" id="KW-0378">Hydrolase</keyword>
<proteinExistence type="predicted"/>
<evidence type="ECO:0000313" key="3">
    <source>
        <dbReference type="EMBL" id="WML89909.1"/>
    </source>
</evidence>
<dbReference type="Pfam" id="PF07510">
    <property type="entry name" value="GmrSD_C"/>
    <property type="match status" value="1"/>
</dbReference>
<name>A0ABY9MMN4_9GAMM</name>
<accession>A0ABY9MMN4</accession>
<protein>
    <submittedName>
        <fullName evidence="3">DUF262 domain-containing HNH endonuclease family protein</fullName>
    </submittedName>
</protein>
<dbReference type="RefSeq" id="WP_308894209.1">
    <property type="nucleotide sequence ID" value="NZ_CP133218.1"/>
</dbReference>
<evidence type="ECO:0000259" key="2">
    <source>
        <dbReference type="Pfam" id="PF07510"/>
    </source>
</evidence>
<dbReference type="GO" id="GO:0004519">
    <property type="term" value="F:endonuclease activity"/>
    <property type="evidence" value="ECO:0007669"/>
    <property type="project" value="UniProtKB-KW"/>
</dbReference>